<dbReference type="CDD" id="cd05233">
    <property type="entry name" value="SDR_c"/>
    <property type="match status" value="1"/>
</dbReference>
<dbReference type="GO" id="GO:0016491">
    <property type="term" value="F:oxidoreductase activity"/>
    <property type="evidence" value="ECO:0007669"/>
    <property type="project" value="UniProtKB-KW"/>
</dbReference>
<accession>A0A1H9K5Q9</accession>
<dbReference type="Pfam" id="PF00106">
    <property type="entry name" value="adh_short"/>
    <property type="match status" value="1"/>
</dbReference>
<dbReference type="Gene3D" id="3.40.50.720">
    <property type="entry name" value="NAD(P)-binding Rossmann-like Domain"/>
    <property type="match status" value="1"/>
</dbReference>
<dbReference type="SMART" id="SM00822">
    <property type="entry name" value="PKS_KR"/>
    <property type="match status" value="1"/>
</dbReference>
<dbReference type="SUPFAM" id="SSF51735">
    <property type="entry name" value="NAD(P)-binding Rossmann-fold domains"/>
    <property type="match status" value="1"/>
</dbReference>
<keyword evidence="5" id="KW-1185">Reference proteome</keyword>
<dbReference type="STRING" id="1036181.SAMN05421756_10768"/>
<organism evidence="4 5">
    <name type="scientific">Microlunatus flavus</name>
    <dbReference type="NCBI Taxonomy" id="1036181"/>
    <lineage>
        <taxon>Bacteria</taxon>
        <taxon>Bacillati</taxon>
        <taxon>Actinomycetota</taxon>
        <taxon>Actinomycetes</taxon>
        <taxon>Propionibacteriales</taxon>
        <taxon>Propionibacteriaceae</taxon>
        <taxon>Microlunatus</taxon>
    </lineage>
</organism>
<dbReference type="PANTHER" id="PTHR44196:SF1">
    <property type="entry name" value="DEHYDROGENASE_REDUCTASE SDR FAMILY MEMBER 7B"/>
    <property type="match status" value="1"/>
</dbReference>
<dbReference type="RefSeq" id="WP_091182855.1">
    <property type="nucleotide sequence ID" value="NZ_FOFA01000007.1"/>
</dbReference>
<sequence length="280" mass="28415">MSDTSSTTPADRPFALVTGASSGIGLELARQLAGHGHDLLVTAEDAGVEAVADELRALGAEVTTFVADLRTGTGVESLYAATVAHGRPLAVAALNAGIGRGGAFVDNALDDELDVIRLNVLGTVHLTKLVLDDMVLANAGRLLITSSIASTMPGPFQSVYNASKSFVQSFAEALQTELAETEVTITSLMPGPTDTAFFARAGMEDTAMGAGPKDEPAAVARQGYEALMAGKAKVAASSPGTKATALAAAVLPDKVKALLHRVAAKPRGDSASEGTDEAGA</sequence>
<evidence type="ECO:0000259" key="3">
    <source>
        <dbReference type="SMART" id="SM00822"/>
    </source>
</evidence>
<dbReference type="InterPro" id="IPR036291">
    <property type="entry name" value="NAD(P)-bd_dom_sf"/>
</dbReference>
<dbReference type="EMBL" id="FOFA01000007">
    <property type="protein sequence ID" value="SEQ94175.1"/>
    <property type="molecule type" value="Genomic_DNA"/>
</dbReference>
<evidence type="ECO:0000256" key="2">
    <source>
        <dbReference type="ARBA" id="ARBA00023002"/>
    </source>
</evidence>
<comment type="similarity">
    <text evidence="1">Belongs to the short-chain dehydrogenases/reductases (SDR) family.</text>
</comment>
<feature type="domain" description="Ketoreductase" evidence="3">
    <location>
        <begin position="13"/>
        <end position="195"/>
    </location>
</feature>
<keyword evidence="2" id="KW-0560">Oxidoreductase</keyword>
<dbReference type="InterPro" id="IPR002347">
    <property type="entry name" value="SDR_fam"/>
</dbReference>
<dbReference type="InterPro" id="IPR020904">
    <property type="entry name" value="Sc_DH/Rdtase_CS"/>
</dbReference>
<name>A0A1H9K5Q9_9ACTN</name>
<dbReference type="OrthoDB" id="9797538at2"/>
<evidence type="ECO:0000256" key="1">
    <source>
        <dbReference type="ARBA" id="ARBA00006484"/>
    </source>
</evidence>
<dbReference type="AlphaFoldDB" id="A0A1H9K5Q9"/>
<evidence type="ECO:0000313" key="4">
    <source>
        <dbReference type="EMBL" id="SEQ94175.1"/>
    </source>
</evidence>
<dbReference type="PROSITE" id="PS00061">
    <property type="entry name" value="ADH_SHORT"/>
    <property type="match status" value="1"/>
</dbReference>
<dbReference type="Proteomes" id="UP000198504">
    <property type="component" value="Unassembled WGS sequence"/>
</dbReference>
<evidence type="ECO:0000313" key="5">
    <source>
        <dbReference type="Proteomes" id="UP000198504"/>
    </source>
</evidence>
<gene>
    <name evidence="4" type="ORF">SAMN05421756_10768</name>
</gene>
<proteinExistence type="inferred from homology"/>
<dbReference type="InterPro" id="IPR057326">
    <property type="entry name" value="KR_dom"/>
</dbReference>
<protein>
    <submittedName>
        <fullName evidence="4">Short-chain dehydrogenase</fullName>
    </submittedName>
</protein>
<dbReference type="GO" id="GO:0016020">
    <property type="term" value="C:membrane"/>
    <property type="evidence" value="ECO:0007669"/>
    <property type="project" value="TreeGrafter"/>
</dbReference>
<dbReference type="PANTHER" id="PTHR44196">
    <property type="entry name" value="DEHYDROGENASE/REDUCTASE SDR FAMILY MEMBER 7B"/>
    <property type="match status" value="1"/>
</dbReference>
<reference evidence="5" key="1">
    <citation type="submission" date="2016-10" db="EMBL/GenBank/DDBJ databases">
        <authorList>
            <person name="Varghese N."/>
            <person name="Submissions S."/>
        </authorList>
    </citation>
    <scope>NUCLEOTIDE SEQUENCE [LARGE SCALE GENOMIC DNA]</scope>
    <source>
        <strain evidence="5">CGMCC 4.6856</strain>
    </source>
</reference>
<dbReference type="PRINTS" id="PR00081">
    <property type="entry name" value="GDHRDH"/>
</dbReference>